<dbReference type="GO" id="GO:0009236">
    <property type="term" value="P:cobalamin biosynthetic process"/>
    <property type="evidence" value="ECO:0007669"/>
    <property type="project" value="UniProtKB-UniRule"/>
</dbReference>
<feature type="transmembrane region" description="Helical" evidence="9">
    <location>
        <begin position="295"/>
        <end position="320"/>
    </location>
</feature>
<evidence type="ECO:0000256" key="7">
    <source>
        <dbReference type="ARBA" id="ARBA00022989"/>
    </source>
</evidence>
<comment type="similarity">
    <text evidence="3 9">Belongs to the CobD/CbiB family.</text>
</comment>
<evidence type="ECO:0000313" key="10">
    <source>
        <dbReference type="EMBL" id="ODS01980.1"/>
    </source>
</evidence>
<dbReference type="HAMAP" id="MF_00024">
    <property type="entry name" value="CobD_CbiB"/>
    <property type="match status" value="1"/>
</dbReference>
<evidence type="ECO:0000256" key="5">
    <source>
        <dbReference type="ARBA" id="ARBA00022573"/>
    </source>
</evidence>
<evidence type="ECO:0000256" key="6">
    <source>
        <dbReference type="ARBA" id="ARBA00022692"/>
    </source>
</evidence>
<proteinExistence type="inferred from homology"/>
<evidence type="ECO:0000256" key="3">
    <source>
        <dbReference type="ARBA" id="ARBA00006263"/>
    </source>
</evidence>
<accession>A0A1E3W8B9</accession>
<dbReference type="RefSeq" id="WP_069440386.1">
    <property type="nucleotide sequence ID" value="NZ_LPWF01000002.1"/>
</dbReference>
<reference evidence="10 11" key="1">
    <citation type="journal article" date="2016" name="Environ. Microbiol.">
        <title>New Methyloceanibacter diversity from North Sea sediments includes methanotroph containing solely the soluble methane monooxygenase.</title>
        <authorList>
            <person name="Vekeman B."/>
            <person name="Kerckhof F.M."/>
            <person name="Cremers G."/>
            <person name="de Vos P."/>
            <person name="Vandamme P."/>
            <person name="Boon N."/>
            <person name="Op den Camp H.J."/>
            <person name="Heylen K."/>
        </authorList>
    </citation>
    <scope>NUCLEOTIDE SEQUENCE [LARGE SCALE GENOMIC DNA]</scope>
    <source>
        <strain evidence="10 11">R-67175</strain>
    </source>
</reference>
<comment type="caution">
    <text evidence="10">The sequence shown here is derived from an EMBL/GenBank/DDBJ whole genome shotgun (WGS) entry which is preliminary data.</text>
</comment>
<dbReference type="STRING" id="1774969.AUC69_00280"/>
<name>A0A1E3W8B9_9HYPH</name>
<sequence>MAAPLALLALLIELVAGYPDWIAKSIGHPVTWMGRLIGFLDTRLNHEGAEPESRRRAGAIALFLLLLIVGTIAFVVETAFLLLPLGLIVVGLLCSTLIAQRSLYMHVANVADALDSGDLIKARAAVAHIVGRDTGDLDEAGVARAAIESLSENFSDGVVSPVFWICLAGLTGGALYKAINTADSMIGHRNERYESFGKSAAQLDDLVNLPGARLSALLIVAASALGGGASAGGAWQAMTRDAAKHASPNAGYPEAAMAGALGLSLGGPHAYDGVETDAAWLGDGRREAKASDVQAALAVYGRADGLLIAIVFALAVFTAIL</sequence>
<dbReference type="InterPro" id="IPR004485">
    <property type="entry name" value="Cobalamin_biosynth_CobD/CbiB"/>
</dbReference>
<keyword evidence="7 9" id="KW-1133">Transmembrane helix</keyword>
<dbReference type="GO" id="GO:0005886">
    <property type="term" value="C:plasma membrane"/>
    <property type="evidence" value="ECO:0007669"/>
    <property type="project" value="UniProtKB-SubCell"/>
</dbReference>
<evidence type="ECO:0000313" key="11">
    <source>
        <dbReference type="Proteomes" id="UP000094472"/>
    </source>
</evidence>
<keyword evidence="11" id="KW-1185">Reference proteome</keyword>
<dbReference type="GO" id="GO:0048472">
    <property type="term" value="F:threonine-phosphate decarboxylase activity"/>
    <property type="evidence" value="ECO:0007669"/>
    <property type="project" value="InterPro"/>
</dbReference>
<keyword evidence="6 9" id="KW-0812">Transmembrane</keyword>
<keyword evidence="8 9" id="KW-0472">Membrane</keyword>
<evidence type="ECO:0000256" key="9">
    <source>
        <dbReference type="HAMAP-Rule" id="MF_00024"/>
    </source>
</evidence>
<dbReference type="UniPathway" id="UPA00148"/>
<evidence type="ECO:0000256" key="4">
    <source>
        <dbReference type="ARBA" id="ARBA00022475"/>
    </source>
</evidence>
<feature type="transmembrane region" description="Helical" evidence="9">
    <location>
        <begin position="57"/>
        <end position="76"/>
    </location>
</feature>
<gene>
    <name evidence="9" type="primary">cobD</name>
    <name evidence="10" type="ORF">AUC69_00280</name>
</gene>
<evidence type="ECO:0000256" key="2">
    <source>
        <dbReference type="ARBA" id="ARBA00004953"/>
    </source>
</evidence>
<dbReference type="GO" id="GO:0015420">
    <property type="term" value="F:ABC-type vitamin B12 transporter activity"/>
    <property type="evidence" value="ECO:0007669"/>
    <property type="project" value="UniProtKB-UniRule"/>
</dbReference>
<evidence type="ECO:0000256" key="1">
    <source>
        <dbReference type="ARBA" id="ARBA00004651"/>
    </source>
</evidence>
<protein>
    <recommendedName>
        <fullName evidence="9">Cobalamin biosynthesis protein CobD</fullName>
    </recommendedName>
</protein>
<comment type="caution">
    <text evidence="9">Lacks conserved residue(s) required for the propagation of feature annotation.</text>
</comment>
<comment type="function">
    <text evidence="9">Converts cobyric acid to cobinamide by the addition of aminopropanol on the F carboxylic group.</text>
</comment>
<feature type="transmembrane region" description="Helical" evidence="9">
    <location>
        <begin position="81"/>
        <end position="99"/>
    </location>
</feature>
<dbReference type="PANTHER" id="PTHR34308:SF1">
    <property type="entry name" value="COBALAMIN BIOSYNTHESIS PROTEIN CBIB"/>
    <property type="match status" value="1"/>
</dbReference>
<dbReference type="AlphaFoldDB" id="A0A1E3W8B9"/>
<keyword evidence="4 9" id="KW-1003">Cell membrane</keyword>
<evidence type="ECO:0000256" key="8">
    <source>
        <dbReference type="ARBA" id="ARBA00023136"/>
    </source>
</evidence>
<feature type="transmembrane region" description="Helical" evidence="9">
    <location>
        <begin position="158"/>
        <end position="179"/>
    </location>
</feature>
<dbReference type="NCBIfam" id="TIGR00380">
    <property type="entry name" value="cobal_cbiB"/>
    <property type="match status" value="1"/>
</dbReference>
<organism evidence="10 11">
    <name type="scientific">Methyloceanibacter superfactus</name>
    <dbReference type="NCBI Taxonomy" id="1774969"/>
    <lineage>
        <taxon>Bacteria</taxon>
        <taxon>Pseudomonadati</taxon>
        <taxon>Pseudomonadota</taxon>
        <taxon>Alphaproteobacteria</taxon>
        <taxon>Hyphomicrobiales</taxon>
        <taxon>Hyphomicrobiaceae</taxon>
        <taxon>Methyloceanibacter</taxon>
    </lineage>
</organism>
<dbReference type="Pfam" id="PF03186">
    <property type="entry name" value="CobD_Cbib"/>
    <property type="match status" value="1"/>
</dbReference>
<comment type="subcellular location">
    <subcellularLocation>
        <location evidence="1 9">Cell membrane</location>
        <topology evidence="1 9">Multi-pass membrane protein</topology>
    </subcellularLocation>
</comment>
<dbReference type="Proteomes" id="UP000094472">
    <property type="component" value="Unassembled WGS sequence"/>
</dbReference>
<dbReference type="OrthoDB" id="9811967at2"/>
<comment type="pathway">
    <text evidence="2 9">Cofactor biosynthesis; adenosylcobalamin biosynthesis.</text>
</comment>
<keyword evidence="5 9" id="KW-0169">Cobalamin biosynthesis</keyword>
<dbReference type="EMBL" id="LPWF01000002">
    <property type="protein sequence ID" value="ODS01980.1"/>
    <property type="molecule type" value="Genomic_DNA"/>
</dbReference>
<dbReference type="PANTHER" id="PTHR34308">
    <property type="entry name" value="COBALAMIN BIOSYNTHESIS PROTEIN CBIB"/>
    <property type="match status" value="1"/>
</dbReference>